<dbReference type="RefSeq" id="WP_005571631.1">
    <property type="nucleotide sequence ID" value="NZ_CAJUXZ010000012.1"/>
</dbReference>
<reference evidence="1" key="1">
    <citation type="submission" date="2022-12" db="EMBL/GenBank/DDBJ databases">
        <authorList>
            <person name="Krivoruchko A.V."/>
            <person name="Elkin A."/>
        </authorList>
    </citation>
    <scope>NUCLEOTIDE SEQUENCE</scope>
    <source>
        <strain evidence="1">IEGM 249</strain>
    </source>
</reference>
<dbReference type="Proteomes" id="UP001231166">
    <property type="component" value="Chromosome"/>
</dbReference>
<dbReference type="Pfam" id="PF06386">
    <property type="entry name" value="GvpL_GvpF"/>
    <property type="match status" value="1"/>
</dbReference>
<sequence>MTASDGVWLYGITSESIDDAQLAGVTGVAGEPVRTVSSAGLAAVVGSVSLSEFGEGPLRLATLYLDDDRIRALLDERQQVTDPAITGKRQWMIFNGTYLVADVARAGRAGRPDR</sequence>
<organism evidence="2 4">
    <name type="scientific">Rhodococcus opacus</name>
    <name type="common">Nocardia opaca</name>
    <dbReference type="NCBI Taxonomy" id="37919"/>
    <lineage>
        <taxon>Bacteria</taxon>
        <taxon>Bacillati</taxon>
        <taxon>Actinomycetota</taxon>
        <taxon>Actinomycetes</taxon>
        <taxon>Mycobacteriales</taxon>
        <taxon>Nocardiaceae</taxon>
        <taxon>Rhodococcus</taxon>
    </lineage>
</organism>
<accession>A0AAX3YN62</accession>
<dbReference type="GO" id="GO:0031411">
    <property type="term" value="C:gas vesicle"/>
    <property type="evidence" value="ECO:0007669"/>
    <property type="project" value="InterPro"/>
</dbReference>
<name>A0AAX3YN62_RHOOP</name>
<reference evidence="2" key="2">
    <citation type="submission" date="2023-07" db="EMBL/GenBank/DDBJ databases">
        <title>Genomic analysis of Rhodococcus opacus VOC-14 with glycol ethers degradation activity.</title>
        <authorList>
            <person name="Narkevich D.A."/>
            <person name="Hlushen A.M."/>
            <person name="Akhremchuk A.E."/>
            <person name="Sikolenko M.A."/>
            <person name="Valentovich L.N."/>
        </authorList>
    </citation>
    <scope>NUCLEOTIDE SEQUENCE</scope>
    <source>
        <strain evidence="2">VOC-14</strain>
    </source>
</reference>
<keyword evidence="3" id="KW-1185">Reference proteome</keyword>
<protein>
    <submittedName>
        <fullName evidence="2">GvpL/GvpF family gas vesicle protein</fullName>
    </submittedName>
</protein>
<evidence type="ECO:0000313" key="3">
    <source>
        <dbReference type="Proteomes" id="UP001066327"/>
    </source>
</evidence>
<evidence type="ECO:0000313" key="2">
    <source>
        <dbReference type="EMBL" id="WLF50751.1"/>
    </source>
</evidence>
<dbReference type="AlphaFoldDB" id="A0AAX3YN62"/>
<evidence type="ECO:0000313" key="1">
    <source>
        <dbReference type="EMBL" id="MCZ4584364.1"/>
    </source>
</evidence>
<evidence type="ECO:0000313" key="4">
    <source>
        <dbReference type="Proteomes" id="UP001231166"/>
    </source>
</evidence>
<dbReference type="EMBL" id="JAPWIS010000005">
    <property type="protein sequence ID" value="MCZ4584364.1"/>
    <property type="molecule type" value="Genomic_DNA"/>
</dbReference>
<proteinExistence type="predicted"/>
<dbReference type="EMBL" id="CP130953">
    <property type="protein sequence ID" value="WLF50751.1"/>
    <property type="molecule type" value="Genomic_DNA"/>
</dbReference>
<gene>
    <name evidence="1" type="ORF">O4328_11830</name>
    <name evidence="2" type="ORF">Q5707_18000</name>
</gene>
<dbReference type="InterPro" id="IPR009430">
    <property type="entry name" value="GvpL/GvpF"/>
</dbReference>
<dbReference type="GO" id="GO:0031412">
    <property type="term" value="P:gas vesicle organization"/>
    <property type="evidence" value="ECO:0007669"/>
    <property type="project" value="InterPro"/>
</dbReference>
<dbReference type="Proteomes" id="UP001066327">
    <property type="component" value="Unassembled WGS sequence"/>
</dbReference>